<organism evidence="9 10">
    <name type="scientific">Escallonia rubra</name>
    <dbReference type="NCBI Taxonomy" id="112253"/>
    <lineage>
        <taxon>Eukaryota</taxon>
        <taxon>Viridiplantae</taxon>
        <taxon>Streptophyta</taxon>
        <taxon>Embryophyta</taxon>
        <taxon>Tracheophyta</taxon>
        <taxon>Spermatophyta</taxon>
        <taxon>Magnoliopsida</taxon>
        <taxon>eudicotyledons</taxon>
        <taxon>Gunneridae</taxon>
        <taxon>Pentapetalae</taxon>
        <taxon>asterids</taxon>
        <taxon>campanulids</taxon>
        <taxon>Escalloniales</taxon>
        <taxon>Escalloniaceae</taxon>
        <taxon>Escallonia</taxon>
    </lineage>
</organism>
<dbReference type="SUPFAM" id="SSF52047">
    <property type="entry name" value="RNI-like"/>
    <property type="match status" value="1"/>
</dbReference>
<evidence type="ECO:0000256" key="3">
    <source>
        <dbReference type="ARBA" id="ARBA00022692"/>
    </source>
</evidence>
<evidence type="ECO:0000313" key="10">
    <source>
        <dbReference type="Proteomes" id="UP001187471"/>
    </source>
</evidence>
<keyword evidence="6" id="KW-1133">Transmembrane helix</keyword>
<evidence type="ECO:0000313" key="9">
    <source>
        <dbReference type="EMBL" id="KAK2969203.1"/>
    </source>
</evidence>
<comment type="subcellular location">
    <subcellularLocation>
        <location evidence="1">Membrane</location>
        <topology evidence="1">Single-pass type I membrane protein</topology>
    </subcellularLocation>
</comment>
<dbReference type="Proteomes" id="UP001187471">
    <property type="component" value="Unassembled WGS sequence"/>
</dbReference>
<evidence type="ECO:0000256" key="2">
    <source>
        <dbReference type="ARBA" id="ARBA00022614"/>
    </source>
</evidence>
<evidence type="ECO:0000256" key="7">
    <source>
        <dbReference type="ARBA" id="ARBA00023136"/>
    </source>
</evidence>
<name>A0AA88QM10_9ASTE</name>
<dbReference type="EMBL" id="JAVXUO010002838">
    <property type="protein sequence ID" value="KAK2969203.1"/>
    <property type="molecule type" value="Genomic_DNA"/>
</dbReference>
<dbReference type="FunFam" id="3.80.10.10:FF:000041">
    <property type="entry name" value="LRR receptor-like serine/threonine-protein kinase ERECTA"/>
    <property type="match status" value="2"/>
</dbReference>
<dbReference type="Pfam" id="PF00560">
    <property type="entry name" value="LRR_1"/>
    <property type="match status" value="5"/>
</dbReference>
<dbReference type="InterPro" id="IPR046956">
    <property type="entry name" value="RLP23-like"/>
</dbReference>
<dbReference type="AlphaFoldDB" id="A0AA88QM10"/>
<evidence type="ECO:0008006" key="11">
    <source>
        <dbReference type="Google" id="ProtNLM"/>
    </source>
</evidence>
<keyword evidence="7" id="KW-0472">Membrane</keyword>
<sequence length="317" mass="35570">GPLPKSLGRLSSLNSLGLANNQFKGTLPESIGQLSKLKSLELVGNQFYGTLPESIGQLSKLEVLRIDDNISFCQFVKPESFFYGDNNPLILQVSPKWSPPFQLETLSLLSWRRVPKFPNWLQAQQRLTLLDLSSTRISDIVPTWFCNLSSQFSYLNLSHNQLHGVIPSIPKAELSYLNNNRFSGSLPRLPPNVGELDLSNNLFIGNLSHFLCGSTDKPNQLSILHLGDNLLSGDIPDCWMNWPYLIVVARENNKFKGNIPSSMGYLRELQSLHLRNNRLNGEVPIALQNCKELMVIDLSQNEFAGAQHLGWGKGFRI</sequence>
<keyword evidence="4" id="KW-0732">Signal</keyword>
<dbReference type="InterPro" id="IPR032675">
    <property type="entry name" value="LRR_dom_sf"/>
</dbReference>
<proteinExistence type="predicted"/>
<accession>A0AA88QM10</accession>
<keyword evidence="2" id="KW-0433">Leucine-rich repeat</keyword>
<comment type="caution">
    <text evidence="9">The sequence shown here is derived from an EMBL/GenBank/DDBJ whole genome shotgun (WGS) entry which is preliminary data.</text>
</comment>
<feature type="non-terminal residue" evidence="9">
    <location>
        <position position="1"/>
    </location>
</feature>
<keyword evidence="5" id="KW-0677">Repeat</keyword>
<dbReference type="GO" id="GO:0016020">
    <property type="term" value="C:membrane"/>
    <property type="evidence" value="ECO:0007669"/>
    <property type="project" value="UniProtKB-SubCell"/>
</dbReference>
<evidence type="ECO:0000256" key="6">
    <source>
        <dbReference type="ARBA" id="ARBA00022989"/>
    </source>
</evidence>
<evidence type="ECO:0000256" key="4">
    <source>
        <dbReference type="ARBA" id="ARBA00022729"/>
    </source>
</evidence>
<keyword evidence="8" id="KW-0325">Glycoprotein</keyword>
<gene>
    <name evidence="9" type="ORF">RJ640_024534</name>
</gene>
<evidence type="ECO:0000256" key="8">
    <source>
        <dbReference type="ARBA" id="ARBA00023180"/>
    </source>
</evidence>
<dbReference type="PANTHER" id="PTHR48063:SF112">
    <property type="entry name" value="RECEPTOR LIKE PROTEIN 30-LIKE"/>
    <property type="match status" value="1"/>
</dbReference>
<evidence type="ECO:0000256" key="1">
    <source>
        <dbReference type="ARBA" id="ARBA00004479"/>
    </source>
</evidence>
<keyword evidence="3" id="KW-0812">Transmembrane</keyword>
<protein>
    <recommendedName>
        <fullName evidence="11">Toll-like receptor 3</fullName>
    </recommendedName>
</protein>
<dbReference type="InterPro" id="IPR001611">
    <property type="entry name" value="Leu-rich_rpt"/>
</dbReference>
<dbReference type="Gene3D" id="3.80.10.10">
    <property type="entry name" value="Ribonuclease Inhibitor"/>
    <property type="match status" value="2"/>
</dbReference>
<dbReference type="PANTHER" id="PTHR48063">
    <property type="entry name" value="LRR RECEPTOR-LIKE KINASE"/>
    <property type="match status" value="1"/>
</dbReference>
<keyword evidence="10" id="KW-1185">Reference proteome</keyword>
<evidence type="ECO:0000256" key="5">
    <source>
        <dbReference type="ARBA" id="ARBA00022737"/>
    </source>
</evidence>
<reference evidence="9" key="1">
    <citation type="submission" date="2022-12" db="EMBL/GenBank/DDBJ databases">
        <title>Draft genome assemblies for two species of Escallonia (Escalloniales).</title>
        <authorList>
            <person name="Chanderbali A."/>
            <person name="Dervinis C."/>
            <person name="Anghel I."/>
            <person name="Soltis D."/>
            <person name="Soltis P."/>
            <person name="Zapata F."/>
        </authorList>
    </citation>
    <scope>NUCLEOTIDE SEQUENCE</scope>
    <source>
        <strain evidence="9">UCBG92.1500</strain>
        <tissue evidence="9">Leaf</tissue>
    </source>
</reference>